<feature type="repeat" description="TNFR-Cys" evidence="9">
    <location>
        <begin position="43"/>
        <end position="83"/>
    </location>
</feature>
<feature type="transmembrane region" description="Helical" evidence="11">
    <location>
        <begin position="139"/>
        <end position="162"/>
    </location>
</feature>
<feature type="domain" description="TNFR-Cys" evidence="12">
    <location>
        <begin position="43"/>
        <end position="83"/>
    </location>
</feature>
<dbReference type="FunFam" id="2.10.50.10:FF:000003">
    <property type="entry name" value="Tumor necrosis factor receptor superfamily member 19"/>
    <property type="match status" value="1"/>
</dbReference>
<dbReference type="GO" id="GO:0043123">
    <property type="term" value="P:positive regulation of canonical NF-kappaB signal transduction"/>
    <property type="evidence" value="ECO:0007669"/>
    <property type="project" value="InterPro"/>
</dbReference>
<keyword evidence="4 11" id="KW-1133">Transmembrane helix</keyword>
<evidence type="ECO:0000256" key="2">
    <source>
        <dbReference type="ARBA" id="ARBA00022692"/>
    </source>
</evidence>
<evidence type="ECO:0000256" key="7">
    <source>
        <dbReference type="ARBA" id="ARBA00023170"/>
    </source>
</evidence>
<dbReference type="InterPro" id="IPR047526">
    <property type="entry name" value="TNR19/27/EDAR"/>
</dbReference>
<dbReference type="PRINTS" id="PR01973">
    <property type="entry name" value="TNFACTORR27"/>
</dbReference>
<feature type="compositionally biased region" description="Polar residues" evidence="10">
    <location>
        <begin position="222"/>
        <end position="231"/>
    </location>
</feature>
<evidence type="ECO:0000313" key="13">
    <source>
        <dbReference type="EMBL" id="KAF6491994.1"/>
    </source>
</evidence>
<proteinExistence type="predicted"/>
<dbReference type="CDD" id="cd15838">
    <property type="entry name" value="TNFRSF27"/>
    <property type="match status" value="1"/>
</dbReference>
<dbReference type="InterPro" id="IPR022319">
    <property type="entry name" value="TNFR_27"/>
</dbReference>
<evidence type="ECO:0000313" key="14">
    <source>
        <dbReference type="Proteomes" id="UP000550707"/>
    </source>
</evidence>
<dbReference type="PANTHER" id="PTHR12120">
    <property type="entry name" value="TNFR-CYS DOMAIN-CONTAINING PROTEIN"/>
    <property type="match status" value="1"/>
</dbReference>
<keyword evidence="7 13" id="KW-0675">Receptor</keyword>
<feature type="region of interest" description="Disordered" evidence="10">
    <location>
        <begin position="296"/>
        <end position="323"/>
    </location>
</feature>
<dbReference type="Gene3D" id="2.10.50.10">
    <property type="entry name" value="Tumor Necrosis Factor Receptor, subunit A, domain 2"/>
    <property type="match status" value="1"/>
</dbReference>
<comment type="caution">
    <text evidence="13">The sequence shown here is derived from an EMBL/GenBank/DDBJ whole genome shotgun (WGS) entry which is preliminary data.</text>
</comment>
<sequence length="323" mass="35371">MDCQENEYWDQWGRCVTCQLCGPGQELSKDCGYGEGGDAYCTACPPRRYKSSWGHHRCQICITCAVINRVQKANCTATSNAVCGDCLPRFYQKTRIGGLQDQECIPCTKQTPTSEVQCAFQLSLVKADVPTVPPQEATLVVLVSSLLVVFTLAFLGLFFLYCKQFFNRHCQRDWLISLSIIISPASPPGSLNMISQLAGGSLQFEADEAAEEESLFPMPPGQETSPESPLSENIFETQPLNPILDDDSSSTRGFPTQESFTMASCASESHSQWVHTPIECTELDLQKFSSSAPYTGAETLGGNTAESSGERLELNVPFEVPSP</sequence>
<dbReference type="InterPro" id="IPR001368">
    <property type="entry name" value="TNFR/NGFR_Cys_rich_reg"/>
</dbReference>
<keyword evidence="14" id="KW-1185">Reference proteome</keyword>
<keyword evidence="8" id="KW-0325">Glycoprotein</keyword>
<evidence type="ECO:0000256" key="3">
    <source>
        <dbReference type="ARBA" id="ARBA00022737"/>
    </source>
</evidence>
<dbReference type="GO" id="GO:0005031">
    <property type="term" value="F:tumor necrosis factor receptor activity"/>
    <property type="evidence" value="ECO:0007669"/>
    <property type="project" value="InterPro"/>
</dbReference>
<keyword evidence="5 11" id="KW-0472">Membrane</keyword>
<evidence type="ECO:0000256" key="1">
    <source>
        <dbReference type="ARBA" id="ARBA00004167"/>
    </source>
</evidence>
<evidence type="ECO:0000256" key="4">
    <source>
        <dbReference type="ARBA" id="ARBA00022989"/>
    </source>
</evidence>
<evidence type="ECO:0000256" key="9">
    <source>
        <dbReference type="PROSITE-ProRule" id="PRU00206"/>
    </source>
</evidence>
<dbReference type="InterPro" id="IPR034060">
    <property type="entry name" value="TNFRSF27_N"/>
</dbReference>
<comment type="subcellular location">
    <subcellularLocation>
        <location evidence="1">Membrane</location>
        <topology evidence="1">Single-pass membrane protein</topology>
    </subcellularLocation>
</comment>
<evidence type="ECO:0000256" key="5">
    <source>
        <dbReference type="ARBA" id="ARBA00023136"/>
    </source>
</evidence>
<dbReference type="PROSITE" id="PS50050">
    <property type="entry name" value="TNFR_NGFR_2"/>
    <property type="match status" value="2"/>
</dbReference>
<evidence type="ECO:0000256" key="11">
    <source>
        <dbReference type="SAM" id="Phobius"/>
    </source>
</evidence>
<dbReference type="SMART" id="SM00208">
    <property type="entry name" value="TNFR"/>
    <property type="match status" value="2"/>
</dbReference>
<reference evidence="13 14" key="1">
    <citation type="journal article" date="2020" name="Nature">
        <title>Six reference-quality genomes reveal evolution of bat adaptations.</title>
        <authorList>
            <person name="Jebb D."/>
            <person name="Huang Z."/>
            <person name="Pippel M."/>
            <person name="Hughes G.M."/>
            <person name="Lavrichenko K."/>
            <person name="Devanna P."/>
            <person name="Winkler S."/>
            <person name="Jermiin L.S."/>
            <person name="Skirmuntt E.C."/>
            <person name="Katzourakis A."/>
            <person name="Burkitt-Gray L."/>
            <person name="Ray D.A."/>
            <person name="Sullivan K.A.M."/>
            <person name="Roscito J.G."/>
            <person name="Kirilenko B.M."/>
            <person name="Davalos L.M."/>
            <person name="Corthals A.P."/>
            <person name="Power M.L."/>
            <person name="Jones G."/>
            <person name="Ransome R.D."/>
            <person name="Dechmann D.K.N."/>
            <person name="Locatelli A.G."/>
            <person name="Puechmaille S.J."/>
            <person name="Fedrigo O."/>
            <person name="Jarvis E.D."/>
            <person name="Hiller M."/>
            <person name="Vernes S.C."/>
            <person name="Myers E.W."/>
            <person name="Teeling E.C."/>
        </authorList>
    </citation>
    <scope>NUCLEOTIDE SEQUENCE [LARGE SCALE GENOMIC DNA]</scope>
    <source>
        <strain evidence="13">MMolMol1</strain>
        <tissue evidence="13">Muscle</tissue>
    </source>
</reference>
<dbReference type="EMBL" id="JACASF010000002">
    <property type="protein sequence ID" value="KAF6491994.1"/>
    <property type="molecule type" value="Genomic_DNA"/>
</dbReference>
<evidence type="ECO:0000256" key="10">
    <source>
        <dbReference type="SAM" id="MobiDB-lite"/>
    </source>
</evidence>
<feature type="region of interest" description="Disordered" evidence="10">
    <location>
        <begin position="209"/>
        <end position="231"/>
    </location>
</feature>
<accession>A0A7J8J540</accession>
<evidence type="ECO:0000256" key="8">
    <source>
        <dbReference type="ARBA" id="ARBA00023180"/>
    </source>
</evidence>
<dbReference type="PANTHER" id="PTHR12120:SF8">
    <property type="entry name" value="TUMOR NECROSIS FACTOR RECEPTOR SUPERFAMILY MEMBER 27"/>
    <property type="match status" value="1"/>
</dbReference>
<feature type="domain" description="TNFR-Cys" evidence="12">
    <location>
        <begin position="2"/>
        <end position="41"/>
    </location>
</feature>
<keyword evidence="2 11" id="KW-0812">Transmembrane</keyword>
<organism evidence="13 14">
    <name type="scientific">Molossus molossus</name>
    <name type="common">Pallas' mastiff bat</name>
    <name type="synonym">Vespertilio molossus</name>
    <dbReference type="NCBI Taxonomy" id="27622"/>
    <lineage>
        <taxon>Eukaryota</taxon>
        <taxon>Metazoa</taxon>
        <taxon>Chordata</taxon>
        <taxon>Craniata</taxon>
        <taxon>Vertebrata</taxon>
        <taxon>Euteleostomi</taxon>
        <taxon>Mammalia</taxon>
        <taxon>Eutheria</taxon>
        <taxon>Laurasiatheria</taxon>
        <taxon>Chiroptera</taxon>
        <taxon>Yangochiroptera</taxon>
        <taxon>Molossidae</taxon>
        <taxon>Molossus</taxon>
    </lineage>
</organism>
<protein>
    <submittedName>
        <fullName evidence="13">Ectodysplasin A2 receptor</fullName>
    </submittedName>
</protein>
<gene>
    <name evidence="13" type="ORF">HJG59_004274</name>
</gene>
<dbReference type="PROSITE" id="PS00652">
    <property type="entry name" value="TNFR_NGFR_1"/>
    <property type="match status" value="2"/>
</dbReference>
<dbReference type="GO" id="GO:0046330">
    <property type="term" value="P:positive regulation of JNK cascade"/>
    <property type="evidence" value="ECO:0007669"/>
    <property type="project" value="InterPro"/>
</dbReference>
<comment type="caution">
    <text evidence="9">Lacks conserved residue(s) required for the propagation of feature annotation.</text>
</comment>
<dbReference type="Proteomes" id="UP000550707">
    <property type="component" value="Unassembled WGS sequence"/>
</dbReference>
<feature type="disulfide bond" evidence="9">
    <location>
        <begin position="18"/>
        <end position="31"/>
    </location>
</feature>
<name>A0A7J8J540_MOLMO</name>
<evidence type="ECO:0000259" key="12">
    <source>
        <dbReference type="PROSITE" id="PS50050"/>
    </source>
</evidence>
<dbReference type="Pfam" id="PF00020">
    <property type="entry name" value="TNFR_c6"/>
    <property type="match status" value="1"/>
</dbReference>
<keyword evidence="3" id="KW-0677">Repeat</keyword>
<dbReference type="GO" id="GO:0005886">
    <property type="term" value="C:plasma membrane"/>
    <property type="evidence" value="ECO:0007669"/>
    <property type="project" value="InterPro"/>
</dbReference>
<feature type="repeat" description="TNFR-Cys" evidence="9">
    <location>
        <begin position="2"/>
        <end position="41"/>
    </location>
</feature>
<dbReference type="AlphaFoldDB" id="A0A7J8J540"/>
<evidence type="ECO:0000256" key="6">
    <source>
        <dbReference type="ARBA" id="ARBA00023157"/>
    </source>
</evidence>
<keyword evidence="6 9" id="KW-1015">Disulfide bond</keyword>
<dbReference type="InParanoid" id="A0A7J8J540"/>
<dbReference type="SUPFAM" id="SSF57586">
    <property type="entry name" value="TNF receptor-like"/>
    <property type="match status" value="1"/>
</dbReference>